<dbReference type="SUPFAM" id="SSF53756">
    <property type="entry name" value="UDP-Glycosyltransferase/glycogen phosphorylase"/>
    <property type="match status" value="1"/>
</dbReference>
<name>A0ABS5HM87_9RHOB</name>
<dbReference type="RefSeq" id="WP_212699592.1">
    <property type="nucleotide sequence ID" value="NZ_JADMKU010000002.1"/>
</dbReference>
<evidence type="ECO:0000259" key="1">
    <source>
        <dbReference type="Pfam" id="PF00852"/>
    </source>
</evidence>
<dbReference type="EMBL" id="JADMKU010000002">
    <property type="protein sequence ID" value="MBR9650079.1"/>
    <property type="molecule type" value="Genomic_DNA"/>
</dbReference>
<dbReference type="Pfam" id="PF00852">
    <property type="entry name" value="Glyco_transf_10"/>
    <property type="match status" value="1"/>
</dbReference>
<dbReference type="InterPro" id="IPR055270">
    <property type="entry name" value="Glyco_tran_10_C"/>
</dbReference>
<evidence type="ECO:0000313" key="3">
    <source>
        <dbReference type="Proteomes" id="UP001195941"/>
    </source>
</evidence>
<comment type="caution">
    <text evidence="2">The sequence shown here is derived from an EMBL/GenBank/DDBJ whole genome shotgun (WGS) entry which is preliminary data.</text>
</comment>
<reference evidence="2 3" key="1">
    <citation type="journal article" date="2021" name="Arch. Microbiol.">
        <title>Thalassobius aquimarinus sp. nov., isolated from the Sea of Japan seashore.</title>
        <authorList>
            <person name="Kurilenko V.V."/>
            <person name="Romanenko L.A."/>
            <person name="Chernysheva N.Y."/>
            <person name="Velansky P.V."/>
            <person name="Tekutyeva L.A."/>
            <person name="Isaeva M.P."/>
            <person name="Mikhailov V.V."/>
        </authorList>
    </citation>
    <scope>NUCLEOTIDE SEQUENCE [LARGE SCALE GENOMIC DNA]</scope>
    <source>
        <strain evidence="2 3">KMM 8518</strain>
    </source>
</reference>
<organism evidence="2 3">
    <name type="scientific">Thalassovita aquimarina</name>
    <dbReference type="NCBI Taxonomy" id="2785917"/>
    <lineage>
        <taxon>Bacteria</taxon>
        <taxon>Pseudomonadati</taxon>
        <taxon>Pseudomonadota</taxon>
        <taxon>Alphaproteobacteria</taxon>
        <taxon>Rhodobacterales</taxon>
        <taxon>Roseobacteraceae</taxon>
        <taxon>Thalassovita</taxon>
    </lineage>
</organism>
<sequence>MIRIFKTGHHANRTPLSYAALAPLFADHIQLVDSPAKADLYLFSHSMDVETAPRLLIDDWRRRRRPVVILSEEPFWDTIWGGRPLDPLIRIETPQGALPVHQLNHCTTDIYHFARIPYYLLTAPRFVESYAGHFRRNAALGASDWRAAFADYARNLTFMFERRPERYHSVEWSEADLSGLCAWRTDLAEACDWESVNRLGQSWQGGQTRFDLKDWHGDKLRQLDRSTQLMGALENTHHPDYITEKIFDAFAIGARPVYYASPGHRVHEFGLPPESWINLHGQSPAEAAETLRAARFGDAFFDAFHDAQVRLAALFTDPALIEAERTRLRTAVLEELQRILESN</sequence>
<dbReference type="Proteomes" id="UP001195941">
    <property type="component" value="Unassembled WGS sequence"/>
</dbReference>
<proteinExistence type="predicted"/>
<evidence type="ECO:0000313" key="2">
    <source>
        <dbReference type="EMBL" id="MBR9650079.1"/>
    </source>
</evidence>
<accession>A0ABS5HM87</accession>
<gene>
    <name evidence="2" type="ORF">IT775_02945</name>
</gene>
<dbReference type="Gene3D" id="3.40.50.11660">
    <property type="entry name" value="Glycosyl transferase family 10, C-terminal domain"/>
    <property type="match status" value="1"/>
</dbReference>
<feature type="domain" description="Fucosyltransferase C-terminal" evidence="1">
    <location>
        <begin position="216"/>
        <end position="304"/>
    </location>
</feature>
<dbReference type="InterPro" id="IPR038577">
    <property type="entry name" value="GT10-like_C_sf"/>
</dbReference>
<protein>
    <recommendedName>
        <fullName evidence="1">Fucosyltransferase C-terminal domain-containing protein</fullName>
    </recommendedName>
</protein>
<keyword evidence="3" id="KW-1185">Reference proteome</keyword>